<proteinExistence type="predicted"/>
<gene>
    <name evidence="1" type="ORF">CAP51_12150</name>
</gene>
<dbReference type="EMBL" id="NEXX01000004">
    <property type="protein sequence ID" value="OUY06675.1"/>
    <property type="molecule type" value="Genomic_DNA"/>
</dbReference>
<dbReference type="InterPro" id="IPR036770">
    <property type="entry name" value="Ankyrin_rpt-contain_sf"/>
</dbReference>
<keyword evidence="2" id="KW-1185">Reference proteome</keyword>
<dbReference type="Pfam" id="PF00023">
    <property type="entry name" value="Ank"/>
    <property type="match status" value="1"/>
</dbReference>
<dbReference type="Proteomes" id="UP000196536">
    <property type="component" value="Unassembled WGS sequence"/>
</dbReference>
<dbReference type="Gene3D" id="1.25.40.20">
    <property type="entry name" value="Ankyrin repeat-containing domain"/>
    <property type="match status" value="1"/>
</dbReference>
<dbReference type="OrthoDB" id="6708156at2"/>
<comment type="caution">
    <text evidence="1">The sequence shown here is derived from an EMBL/GenBank/DDBJ whole genome shotgun (WGS) entry which is preliminary data.</text>
</comment>
<protein>
    <submittedName>
        <fullName evidence="1">Uncharacterized protein</fullName>
    </submittedName>
</protein>
<reference evidence="1 2" key="1">
    <citation type="submission" date="2017-05" db="EMBL/GenBank/DDBJ databases">
        <title>Acinetobacter populi ANC 5415 (= PBJ7), whole genome shotgun sequencing project.</title>
        <authorList>
            <person name="Nemec A."/>
            <person name="Radolfova-Krizova L."/>
        </authorList>
    </citation>
    <scope>NUCLEOTIDE SEQUENCE [LARGE SCALE GENOMIC DNA]</scope>
    <source>
        <strain evidence="1 2">PBJ7</strain>
    </source>
</reference>
<dbReference type="AlphaFoldDB" id="A0A1Z9YWU1"/>
<evidence type="ECO:0000313" key="2">
    <source>
        <dbReference type="Proteomes" id="UP000196536"/>
    </source>
</evidence>
<organism evidence="1 2">
    <name type="scientific">Acinetobacter populi</name>
    <dbReference type="NCBI Taxonomy" id="1582270"/>
    <lineage>
        <taxon>Bacteria</taxon>
        <taxon>Pseudomonadati</taxon>
        <taxon>Pseudomonadota</taxon>
        <taxon>Gammaproteobacteria</taxon>
        <taxon>Moraxellales</taxon>
        <taxon>Moraxellaceae</taxon>
        <taxon>Acinetobacter</taxon>
    </lineage>
</organism>
<dbReference type="RefSeq" id="WP_087621032.1">
    <property type="nucleotide sequence ID" value="NZ_NEXX01000004.1"/>
</dbReference>
<name>A0A1Z9YWU1_9GAMM</name>
<evidence type="ECO:0000313" key="1">
    <source>
        <dbReference type="EMBL" id="OUY06675.1"/>
    </source>
</evidence>
<sequence length="179" mass="20379">MLNSQQQQFVQSIEQLDLATIQALLAQGLDPNFIDTEKGPPISILCDGLFVWWERICEAYEAGQPFSDAEKQQQLQIYQDILEALIAAKANLHLWDSEEFYGPLWDAASAACVPIVQRLLQQGVNPNTIDDQDLTILSSISQLWFDCDYDEIDWNDALPEERATLELLRDNDAKMSKEM</sequence>
<dbReference type="InterPro" id="IPR002110">
    <property type="entry name" value="Ankyrin_rpt"/>
</dbReference>
<accession>A0A1Z9YWU1</accession>
<dbReference type="SUPFAM" id="SSF48403">
    <property type="entry name" value="Ankyrin repeat"/>
    <property type="match status" value="1"/>
</dbReference>